<accession>A0ACB9HIV3</accession>
<organism evidence="1 2">
    <name type="scientific">Smallanthus sonchifolius</name>
    <dbReference type="NCBI Taxonomy" id="185202"/>
    <lineage>
        <taxon>Eukaryota</taxon>
        <taxon>Viridiplantae</taxon>
        <taxon>Streptophyta</taxon>
        <taxon>Embryophyta</taxon>
        <taxon>Tracheophyta</taxon>
        <taxon>Spermatophyta</taxon>
        <taxon>Magnoliopsida</taxon>
        <taxon>eudicotyledons</taxon>
        <taxon>Gunneridae</taxon>
        <taxon>Pentapetalae</taxon>
        <taxon>asterids</taxon>
        <taxon>campanulids</taxon>
        <taxon>Asterales</taxon>
        <taxon>Asteraceae</taxon>
        <taxon>Asteroideae</taxon>
        <taxon>Heliantheae alliance</taxon>
        <taxon>Millerieae</taxon>
        <taxon>Smallanthus</taxon>
    </lineage>
</organism>
<gene>
    <name evidence="1" type="ORF">L1987_37679</name>
</gene>
<protein>
    <submittedName>
        <fullName evidence="1">Uncharacterized protein</fullName>
    </submittedName>
</protein>
<reference evidence="2" key="1">
    <citation type="journal article" date="2022" name="Mol. Ecol. Resour.">
        <title>The genomes of chicory, endive, great burdock and yacon provide insights into Asteraceae palaeo-polyploidization history and plant inulin production.</title>
        <authorList>
            <person name="Fan W."/>
            <person name="Wang S."/>
            <person name="Wang H."/>
            <person name="Wang A."/>
            <person name="Jiang F."/>
            <person name="Liu H."/>
            <person name="Zhao H."/>
            <person name="Xu D."/>
            <person name="Zhang Y."/>
        </authorList>
    </citation>
    <scope>NUCLEOTIDE SEQUENCE [LARGE SCALE GENOMIC DNA]</scope>
    <source>
        <strain evidence="2">cv. Yunnan</strain>
    </source>
</reference>
<sequence>MARVTAIADLPDSVFSAFDSNHKENCILAIDKSTLQVTSEIGRQSGNSSKSIVPGTLTYVNDLGLLAATAVTRRWRRCERVEMIPLMPSVSISISPLNSLKPSPNYSLQDVADRFIDRKKDYLPSLRPQIQNALLFLKKFHTIRSLDVLFITDDDDGFLPTFAQSVVEKSKEEAINDVTAEELELRLYSSFPGVVDSIEWGNVISCLVVQHPMLREITIVGVCCEE</sequence>
<keyword evidence="2" id="KW-1185">Reference proteome</keyword>
<proteinExistence type="predicted"/>
<reference evidence="1 2" key="2">
    <citation type="journal article" date="2022" name="Mol. Ecol. Resour.">
        <title>The genomes of chicory, endive, great burdock and yacon provide insights into Asteraceae paleo-polyploidization history and plant inulin production.</title>
        <authorList>
            <person name="Fan W."/>
            <person name="Wang S."/>
            <person name="Wang H."/>
            <person name="Wang A."/>
            <person name="Jiang F."/>
            <person name="Liu H."/>
            <person name="Zhao H."/>
            <person name="Xu D."/>
            <person name="Zhang Y."/>
        </authorList>
    </citation>
    <scope>NUCLEOTIDE SEQUENCE [LARGE SCALE GENOMIC DNA]</scope>
    <source>
        <strain evidence="2">cv. Yunnan</strain>
        <tissue evidence="1">Leaves</tissue>
    </source>
</reference>
<evidence type="ECO:0000313" key="1">
    <source>
        <dbReference type="EMBL" id="KAI3795035.1"/>
    </source>
</evidence>
<evidence type="ECO:0000313" key="2">
    <source>
        <dbReference type="Proteomes" id="UP001056120"/>
    </source>
</evidence>
<dbReference type="EMBL" id="CM042029">
    <property type="protein sequence ID" value="KAI3795035.1"/>
    <property type="molecule type" value="Genomic_DNA"/>
</dbReference>
<name>A0ACB9HIV3_9ASTR</name>
<comment type="caution">
    <text evidence="1">The sequence shown here is derived from an EMBL/GenBank/DDBJ whole genome shotgun (WGS) entry which is preliminary data.</text>
</comment>
<dbReference type="Proteomes" id="UP001056120">
    <property type="component" value="Linkage Group LG12"/>
</dbReference>